<reference evidence="3 4" key="1">
    <citation type="submission" date="2013-05" db="EMBL/GenBank/DDBJ databases">
        <title>Draft genome of the parasitic nematode Anyclostoma ceylanicum.</title>
        <authorList>
            <person name="Mitreva M."/>
        </authorList>
    </citation>
    <scope>NUCLEOTIDE SEQUENCE [LARGE SCALE GENOMIC DNA]</scope>
</reference>
<dbReference type="PANTHER" id="PTHR34605">
    <property type="entry name" value="PHAGE_INTEGRASE DOMAIN-CONTAINING PROTEIN"/>
    <property type="match status" value="1"/>
</dbReference>
<dbReference type="PANTHER" id="PTHR34605:SF3">
    <property type="entry name" value="P CELL-TYPE AGGLUTINATION PROTEIN MAP4-LIKE-RELATED"/>
    <property type="match status" value="1"/>
</dbReference>
<dbReference type="SUPFAM" id="SSF47823">
    <property type="entry name" value="lambda integrase-like, N-terminal domain"/>
    <property type="match status" value="1"/>
</dbReference>
<dbReference type="InterPro" id="IPR011010">
    <property type="entry name" value="DNA_brk_join_enz"/>
</dbReference>
<evidence type="ECO:0000313" key="4">
    <source>
        <dbReference type="Proteomes" id="UP000054495"/>
    </source>
</evidence>
<dbReference type="GO" id="GO:0015074">
    <property type="term" value="P:DNA integration"/>
    <property type="evidence" value="ECO:0007669"/>
    <property type="project" value="InterPro"/>
</dbReference>
<accession>A0A0D6L656</accession>
<protein>
    <submittedName>
        <fullName evidence="3">Site-specific recombinase, phage integrase family</fullName>
    </submittedName>
</protein>
<keyword evidence="1" id="KW-0233">DNA recombination</keyword>
<dbReference type="Proteomes" id="UP000054495">
    <property type="component" value="Unassembled WGS sequence"/>
</dbReference>
<dbReference type="GO" id="GO:0003677">
    <property type="term" value="F:DNA binding"/>
    <property type="evidence" value="ECO:0007669"/>
    <property type="project" value="InterPro"/>
</dbReference>
<dbReference type="Pfam" id="PF00589">
    <property type="entry name" value="Phage_integrase"/>
    <property type="match status" value="1"/>
</dbReference>
<dbReference type="Gene3D" id="1.10.443.10">
    <property type="entry name" value="Intergrase catalytic core"/>
    <property type="match status" value="1"/>
</dbReference>
<sequence>MQEDVEEVLGRLLLTSRAPNTIRTYENAISEFRSWQRQGPQSRMRNDLDSAAIFLAKKSQYVSHRSLATFVAALAYHRMGRKSEEDTQWKILDEMVKSSKRREIVRAQKFATTDEWLQLLRVATQMRWQEWRKSKKDQEQRGAAIFLAKEDWLDSAIRKCLEKNRDDPILATRNGSQWSANAAASEIKKMCDAAGLRRLSPHSFRRGGTMRALDEGIDPVAVQRRGRWASTRSMRPYVNHSLHTQGGPAHITQP</sequence>
<keyword evidence="4" id="KW-1185">Reference proteome</keyword>
<proteinExistence type="predicted"/>
<name>A0A0D6L656_9BILA</name>
<feature type="domain" description="Tyr recombinase" evidence="2">
    <location>
        <begin position="133"/>
        <end position="240"/>
    </location>
</feature>
<gene>
    <name evidence="3" type="ORF">ANCCEY_14091</name>
</gene>
<dbReference type="GO" id="GO:0006310">
    <property type="term" value="P:DNA recombination"/>
    <property type="evidence" value="ECO:0007669"/>
    <property type="project" value="UniProtKB-KW"/>
</dbReference>
<dbReference type="InterPro" id="IPR013762">
    <property type="entry name" value="Integrase-like_cat_sf"/>
</dbReference>
<dbReference type="AlphaFoldDB" id="A0A0D6L656"/>
<dbReference type="SUPFAM" id="SSF56349">
    <property type="entry name" value="DNA breaking-rejoining enzymes"/>
    <property type="match status" value="1"/>
</dbReference>
<dbReference type="EMBL" id="KE125902">
    <property type="protein sequence ID" value="EPB66819.1"/>
    <property type="molecule type" value="Genomic_DNA"/>
</dbReference>
<organism evidence="3 4">
    <name type="scientific">Ancylostoma ceylanicum</name>
    <dbReference type="NCBI Taxonomy" id="53326"/>
    <lineage>
        <taxon>Eukaryota</taxon>
        <taxon>Metazoa</taxon>
        <taxon>Ecdysozoa</taxon>
        <taxon>Nematoda</taxon>
        <taxon>Chromadorea</taxon>
        <taxon>Rhabditida</taxon>
        <taxon>Rhabditina</taxon>
        <taxon>Rhabditomorpha</taxon>
        <taxon>Strongyloidea</taxon>
        <taxon>Ancylostomatidae</taxon>
        <taxon>Ancylostomatinae</taxon>
        <taxon>Ancylostoma</taxon>
    </lineage>
</organism>
<evidence type="ECO:0000256" key="1">
    <source>
        <dbReference type="ARBA" id="ARBA00023172"/>
    </source>
</evidence>
<evidence type="ECO:0000259" key="2">
    <source>
        <dbReference type="Pfam" id="PF00589"/>
    </source>
</evidence>
<dbReference type="InterPro" id="IPR002104">
    <property type="entry name" value="Integrase_catalytic"/>
</dbReference>
<evidence type="ECO:0000313" key="3">
    <source>
        <dbReference type="EMBL" id="EPB66819.1"/>
    </source>
</evidence>
<dbReference type="InterPro" id="IPR052925">
    <property type="entry name" value="Phage_Integrase-like_Recomb"/>
</dbReference>